<accession>A0A8S3WX23</accession>
<dbReference type="PANTHER" id="PTHR46409:SF1">
    <property type="entry name" value="HTH PSQ-TYPE DOMAIN-CONTAINING PROTEIN"/>
    <property type="match status" value="1"/>
</dbReference>
<dbReference type="OrthoDB" id="6617942at2759"/>
<evidence type="ECO:0000313" key="1">
    <source>
        <dbReference type="EMBL" id="CAG4985979.1"/>
    </source>
</evidence>
<sequence length="88" mass="10335">MFEVPKVNLNSRCYIELIHWQQNIYEPPILKNISDEQLQDLIENGRDAVFEFMRLPCHTQVVERSVKVVTEAALSVCEKKRREGFINS</sequence>
<keyword evidence="2" id="KW-1185">Reference proteome</keyword>
<dbReference type="AlphaFoldDB" id="A0A8S3WX23"/>
<comment type="caution">
    <text evidence="1">The sequence shown here is derived from an EMBL/GenBank/DDBJ whole genome shotgun (WGS) entry which is preliminary data.</text>
</comment>
<proteinExistence type="predicted"/>
<gene>
    <name evidence="1" type="ORF">PAPOLLO_LOCUS11138</name>
</gene>
<dbReference type="Proteomes" id="UP000691718">
    <property type="component" value="Unassembled WGS sequence"/>
</dbReference>
<dbReference type="EMBL" id="CAJQZP010000804">
    <property type="protein sequence ID" value="CAG4985979.1"/>
    <property type="molecule type" value="Genomic_DNA"/>
</dbReference>
<protein>
    <submittedName>
        <fullName evidence="1">(apollo) hypothetical protein</fullName>
    </submittedName>
</protein>
<organism evidence="1 2">
    <name type="scientific">Parnassius apollo</name>
    <name type="common">Apollo butterfly</name>
    <name type="synonym">Papilio apollo</name>
    <dbReference type="NCBI Taxonomy" id="110799"/>
    <lineage>
        <taxon>Eukaryota</taxon>
        <taxon>Metazoa</taxon>
        <taxon>Ecdysozoa</taxon>
        <taxon>Arthropoda</taxon>
        <taxon>Hexapoda</taxon>
        <taxon>Insecta</taxon>
        <taxon>Pterygota</taxon>
        <taxon>Neoptera</taxon>
        <taxon>Endopterygota</taxon>
        <taxon>Lepidoptera</taxon>
        <taxon>Glossata</taxon>
        <taxon>Ditrysia</taxon>
        <taxon>Papilionoidea</taxon>
        <taxon>Papilionidae</taxon>
        <taxon>Parnassiinae</taxon>
        <taxon>Parnassini</taxon>
        <taxon>Parnassius</taxon>
        <taxon>Parnassius</taxon>
    </lineage>
</organism>
<reference evidence="1" key="1">
    <citation type="submission" date="2021-04" db="EMBL/GenBank/DDBJ databases">
        <authorList>
            <person name="Tunstrom K."/>
        </authorList>
    </citation>
    <scope>NUCLEOTIDE SEQUENCE</scope>
</reference>
<evidence type="ECO:0000313" key="2">
    <source>
        <dbReference type="Proteomes" id="UP000691718"/>
    </source>
</evidence>
<name>A0A8S3WX23_PARAO</name>
<dbReference type="PANTHER" id="PTHR46409">
    <property type="entry name" value="HTH PSQ-TYPE DOMAIN-CONTAINING PROTEIN"/>
    <property type="match status" value="1"/>
</dbReference>